<name>A0AAN5CY98_9BILA</name>
<dbReference type="Proteomes" id="UP001328107">
    <property type="component" value="Unassembled WGS sequence"/>
</dbReference>
<dbReference type="AlphaFoldDB" id="A0AAN5CY98"/>
<accession>A0AAN5CY98</accession>
<feature type="compositionally biased region" description="Polar residues" evidence="1">
    <location>
        <begin position="102"/>
        <end position="114"/>
    </location>
</feature>
<proteinExistence type="predicted"/>
<feature type="non-terminal residue" evidence="2">
    <location>
        <position position="139"/>
    </location>
</feature>
<organism evidence="2 3">
    <name type="scientific">Pristionchus mayeri</name>
    <dbReference type="NCBI Taxonomy" id="1317129"/>
    <lineage>
        <taxon>Eukaryota</taxon>
        <taxon>Metazoa</taxon>
        <taxon>Ecdysozoa</taxon>
        <taxon>Nematoda</taxon>
        <taxon>Chromadorea</taxon>
        <taxon>Rhabditida</taxon>
        <taxon>Rhabditina</taxon>
        <taxon>Diplogasteromorpha</taxon>
        <taxon>Diplogasteroidea</taxon>
        <taxon>Neodiplogasteridae</taxon>
        <taxon>Pristionchus</taxon>
    </lineage>
</organism>
<feature type="non-terminal residue" evidence="2">
    <location>
        <position position="1"/>
    </location>
</feature>
<evidence type="ECO:0000313" key="2">
    <source>
        <dbReference type="EMBL" id="GMR52237.1"/>
    </source>
</evidence>
<protein>
    <submittedName>
        <fullName evidence="2">Uncharacterized protein</fullName>
    </submittedName>
</protein>
<reference evidence="3" key="1">
    <citation type="submission" date="2022-10" db="EMBL/GenBank/DDBJ databases">
        <title>Genome assembly of Pristionchus species.</title>
        <authorList>
            <person name="Yoshida K."/>
            <person name="Sommer R.J."/>
        </authorList>
    </citation>
    <scope>NUCLEOTIDE SEQUENCE [LARGE SCALE GENOMIC DNA]</scope>
    <source>
        <strain evidence="3">RS5460</strain>
    </source>
</reference>
<evidence type="ECO:0000256" key="1">
    <source>
        <dbReference type="SAM" id="MobiDB-lite"/>
    </source>
</evidence>
<gene>
    <name evidence="2" type="ORF">PMAYCL1PPCAC_22432</name>
</gene>
<keyword evidence="3" id="KW-1185">Reference proteome</keyword>
<feature type="region of interest" description="Disordered" evidence="1">
    <location>
        <begin position="82"/>
        <end position="139"/>
    </location>
</feature>
<dbReference type="EMBL" id="BTRK01000005">
    <property type="protein sequence ID" value="GMR52237.1"/>
    <property type="molecule type" value="Genomic_DNA"/>
</dbReference>
<sequence length="139" mass="15097">GPPSKVVKPTKMENKHKCILCGTTVRVIFSTPADPSERAAFLARFNALTDNERRVMKELANNSEEAHFCVNHLPIKLNCMKATHGPTEKPQKRAGVIKMTTPAKSGNHMGQSKNHTAEPPAAVSTVNAEEPQTVERSGA</sequence>
<comment type="caution">
    <text evidence="2">The sequence shown here is derived from an EMBL/GenBank/DDBJ whole genome shotgun (WGS) entry which is preliminary data.</text>
</comment>
<evidence type="ECO:0000313" key="3">
    <source>
        <dbReference type="Proteomes" id="UP001328107"/>
    </source>
</evidence>